<dbReference type="RefSeq" id="WP_027822826.1">
    <property type="nucleotide sequence ID" value="NZ_CP025586.1"/>
</dbReference>
<dbReference type="CDD" id="cd08054">
    <property type="entry name" value="gp6"/>
    <property type="match status" value="1"/>
</dbReference>
<dbReference type="InterPro" id="IPR006450">
    <property type="entry name" value="Phage_HK97_gp6-like"/>
</dbReference>
<reference evidence="1 2" key="1">
    <citation type="submission" date="2020-12" db="EMBL/GenBank/DDBJ databases">
        <title>Whole genome sequencing of Lactobacillus plantarum PC518.</title>
        <authorList>
            <person name="Guo Q."/>
        </authorList>
    </citation>
    <scope>NUCLEOTIDE SEQUENCE [LARGE SCALE GENOMIC DNA]</scope>
    <source>
        <strain evidence="1 2">PC518</strain>
    </source>
</reference>
<dbReference type="AlphaFoldDB" id="A0AAX1K6A9"/>
<gene>
    <name evidence="1" type="ORF">JH395_09445</name>
</gene>
<dbReference type="Proteomes" id="UP000595466">
    <property type="component" value="Chromosome"/>
</dbReference>
<dbReference type="EMBL" id="CP066817">
    <property type="protein sequence ID" value="QQM59975.1"/>
    <property type="molecule type" value="Genomic_DNA"/>
</dbReference>
<evidence type="ECO:0000313" key="2">
    <source>
        <dbReference type="Proteomes" id="UP000595466"/>
    </source>
</evidence>
<dbReference type="NCBIfam" id="TIGR01560">
    <property type="entry name" value="put_DNA_pack"/>
    <property type="match status" value="1"/>
</dbReference>
<protein>
    <submittedName>
        <fullName evidence="1">Phage gp6-like head-tail connector protein</fullName>
    </submittedName>
</protein>
<accession>A0AAX1K6A9</accession>
<dbReference type="Gene3D" id="1.10.3230.30">
    <property type="entry name" value="Phage gp6-like head-tail connector protein"/>
    <property type="match status" value="1"/>
</dbReference>
<proteinExistence type="predicted"/>
<organism evidence="1 2">
    <name type="scientific">Lactiplantibacillus plantarum</name>
    <name type="common">Lactobacillus plantarum</name>
    <dbReference type="NCBI Taxonomy" id="1590"/>
    <lineage>
        <taxon>Bacteria</taxon>
        <taxon>Bacillati</taxon>
        <taxon>Bacillota</taxon>
        <taxon>Bacilli</taxon>
        <taxon>Lactobacillales</taxon>
        <taxon>Lactobacillaceae</taxon>
        <taxon>Lactiplantibacillus</taxon>
    </lineage>
</organism>
<evidence type="ECO:0000313" key="1">
    <source>
        <dbReference type="EMBL" id="QQM59975.1"/>
    </source>
</evidence>
<name>A0AAX1K6A9_LACPN</name>
<sequence>MAGIDSGVTVENMQDYLNVDGDESVIQSLISMAESDVIGNIDDTIPVETYRKYYQFNQAVRVMVDFMYFNRGNLGVTYSSGNNASQVPYPAPYLYLINGIRWKIRRDYSENSGQSLQSKN</sequence>